<keyword evidence="2" id="KW-1185">Reference proteome</keyword>
<name>A0ACB9PWW2_BAUVA</name>
<evidence type="ECO:0000313" key="2">
    <source>
        <dbReference type="Proteomes" id="UP000828941"/>
    </source>
</evidence>
<dbReference type="EMBL" id="CM039427">
    <property type="protein sequence ID" value="KAI4353048.1"/>
    <property type="molecule type" value="Genomic_DNA"/>
</dbReference>
<proteinExistence type="predicted"/>
<dbReference type="Proteomes" id="UP000828941">
    <property type="component" value="Chromosome 2"/>
</dbReference>
<sequence length="462" mass="51331">MCEHAVHVALLPNAGMGHLIPFLRLADLLVHHSCRVTLITAKSTVSLAESELLSRFESSFPQINRVDFDLLPFDPTTANSNDPFWLRWESVRRSAHLLIPVLSSISPPLSAFVYDMTLISPMIPVTEALCLQSYILFTSSARMFSLYSYFPCVADGATSASDVLEIPGISPVPTSSIPPLLLVPNSLFGKICTEDGRKLRNLNGVLVNTFEELEAESIEALKLRDGLPPVFALGPFMPCEFEKLKANDGDANSPLKWLNGQPQDSVVYVCFGSRTAMKREQIREMGDGLLKSGCRFLWVVKVKIVDRKEEEELEQVVGEELMKGLKEKGLVVKTWVDQREILGHPSVGGFVSHCGWNSVIEAAWYGVRVLAWPQHGDQKINAEVVERSGLGMWQKDWGWGGEQMVKGEEIGKAIKEIMSNESLKNSAFSVKETARKAVGVGGSCETNLERLIEEWKDKDRNI</sequence>
<accession>A0ACB9PWW2</accession>
<evidence type="ECO:0000313" key="1">
    <source>
        <dbReference type="EMBL" id="KAI4353048.1"/>
    </source>
</evidence>
<protein>
    <submittedName>
        <fullName evidence="1">Uncharacterized protein</fullName>
    </submittedName>
</protein>
<gene>
    <name evidence="1" type="ORF">L6164_002026</name>
</gene>
<comment type="caution">
    <text evidence="1">The sequence shown here is derived from an EMBL/GenBank/DDBJ whole genome shotgun (WGS) entry which is preliminary data.</text>
</comment>
<organism evidence="1 2">
    <name type="scientific">Bauhinia variegata</name>
    <name type="common">Purple orchid tree</name>
    <name type="synonym">Phanera variegata</name>
    <dbReference type="NCBI Taxonomy" id="167791"/>
    <lineage>
        <taxon>Eukaryota</taxon>
        <taxon>Viridiplantae</taxon>
        <taxon>Streptophyta</taxon>
        <taxon>Embryophyta</taxon>
        <taxon>Tracheophyta</taxon>
        <taxon>Spermatophyta</taxon>
        <taxon>Magnoliopsida</taxon>
        <taxon>eudicotyledons</taxon>
        <taxon>Gunneridae</taxon>
        <taxon>Pentapetalae</taxon>
        <taxon>rosids</taxon>
        <taxon>fabids</taxon>
        <taxon>Fabales</taxon>
        <taxon>Fabaceae</taxon>
        <taxon>Cercidoideae</taxon>
        <taxon>Cercideae</taxon>
        <taxon>Bauhiniinae</taxon>
        <taxon>Bauhinia</taxon>
    </lineage>
</organism>
<reference evidence="1 2" key="1">
    <citation type="journal article" date="2022" name="DNA Res.">
        <title>Chromosomal-level genome assembly of the orchid tree Bauhinia variegata (Leguminosae; Cercidoideae) supports the allotetraploid origin hypothesis of Bauhinia.</title>
        <authorList>
            <person name="Zhong Y."/>
            <person name="Chen Y."/>
            <person name="Zheng D."/>
            <person name="Pang J."/>
            <person name="Liu Y."/>
            <person name="Luo S."/>
            <person name="Meng S."/>
            <person name="Qian L."/>
            <person name="Wei D."/>
            <person name="Dai S."/>
            <person name="Zhou R."/>
        </authorList>
    </citation>
    <scope>NUCLEOTIDE SEQUENCE [LARGE SCALE GENOMIC DNA]</scope>
    <source>
        <strain evidence="1">BV-YZ2020</strain>
    </source>
</reference>